<dbReference type="EMBL" id="WKEW01000018">
    <property type="protein sequence ID" value="MCF5056930.1"/>
    <property type="molecule type" value="Genomic_DNA"/>
</dbReference>
<protein>
    <submittedName>
        <fullName evidence="2">Phage tail protein</fullName>
    </submittedName>
</protein>
<gene>
    <name evidence="2" type="ORF">GIW75_08170</name>
</gene>
<evidence type="ECO:0000256" key="1">
    <source>
        <dbReference type="SAM" id="MobiDB-lite"/>
    </source>
</evidence>
<accession>A0AAW5A2Z5</accession>
<feature type="region of interest" description="Disordered" evidence="1">
    <location>
        <begin position="40"/>
        <end position="65"/>
    </location>
</feature>
<dbReference type="Proteomes" id="UP000814172">
    <property type="component" value="Unassembled WGS sequence"/>
</dbReference>
<dbReference type="AlphaFoldDB" id="A0AAW5A2Z5"/>
<evidence type="ECO:0000313" key="2">
    <source>
        <dbReference type="EMBL" id="MCF5056930.1"/>
    </source>
</evidence>
<proteinExistence type="predicted"/>
<organism evidence="2 3">
    <name type="scientific">Pseudomonas proteolytica</name>
    <dbReference type="NCBI Taxonomy" id="219574"/>
    <lineage>
        <taxon>Bacteria</taxon>
        <taxon>Pseudomonadati</taxon>
        <taxon>Pseudomonadota</taxon>
        <taxon>Gammaproteobacteria</taxon>
        <taxon>Pseudomonadales</taxon>
        <taxon>Pseudomonadaceae</taxon>
        <taxon>Pseudomonas</taxon>
    </lineage>
</organism>
<reference evidence="2 3" key="1">
    <citation type="submission" date="2019-11" db="EMBL/GenBank/DDBJ databases">
        <title>Epiphytic Pseudomonas syringae from cherry orchards.</title>
        <authorList>
            <person name="Hulin M.T."/>
        </authorList>
    </citation>
    <scope>NUCLEOTIDE SEQUENCE [LARGE SCALE GENOMIC DNA]</scope>
    <source>
        <strain evidence="2 3">PA-6-9F</strain>
    </source>
</reference>
<sequence>MKMSAYFHAKSVGFYTDEVHGPRTILVVDPKWKQPEIKIADPDWAPSDDEEGAEAPLISVPDTDAVPPLIEVPNPKCSLPPKAELRDLPQDKYLALLAAQSQGKVIQANSKGDPVAVDPPPPSDEELERRERVWRDSALANTDGLVVRHRDELELQQATTLTAEQYQQLQRYRLDLRTWPVAEHFPDRQFRPVTPDWVATKNL</sequence>
<keyword evidence="3" id="KW-1185">Reference proteome</keyword>
<comment type="caution">
    <text evidence="2">The sequence shown here is derived from an EMBL/GenBank/DDBJ whole genome shotgun (WGS) entry which is preliminary data.</text>
</comment>
<evidence type="ECO:0000313" key="3">
    <source>
        <dbReference type="Proteomes" id="UP000814172"/>
    </source>
</evidence>
<feature type="region of interest" description="Disordered" evidence="1">
    <location>
        <begin position="108"/>
        <end position="129"/>
    </location>
</feature>
<name>A0AAW5A2Z5_9PSED</name>